<feature type="transmembrane region" description="Helical" evidence="1">
    <location>
        <begin position="29"/>
        <end position="47"/>
    </location>
</feature>
<evidence type="ECO:0000256" key="1">
    <source>
        <dbReference type="SAM" id="Phobius"/>
    </source>
</evidence>
<reference evidence="2 3" key="1">
    <citation type="submission" date="2016-02" db="EMBL/GenBank/DDBJ databases">
        <authorList>
            <consortium name="Pathogen Informatics"/>
        </authorList>
    </citation>
    <scope>NUCLEOTIDE SEQUENCE [LARGE SCALE GENOMIC DNA]</scope>
    <source>
        <strain evidence="2 3">LSS69</strain>
    </source>
</reference>
<dbReference type="Pfam" id="PF11676">
    <property type="entry name" value="DUF3272"/>
    <property type="match status" value="1"/>
</dbReference>
<proteinExistence type="predicted"/>
<evidence type="ECO:0000313" key="3">
    <source>
        <dbReference type="Proteomes" id="UP000071533"/>
    </source>
</evidence>
<accession>A0A0Z8J1X3</accession>
<keyword evidence="1" id="KW-0812">Transmembrane</keyword>
<keyword evidence="1" id="KW-0472">Membrane</keyword>
<dbReference type="RefSeq" id="WP_044691067.1">
    <property type="nucleotide sequence ID" value="NZ_FIHS01000019.1"/>
</dbReference>
<name>A0A0Z8J1X3_STRSU</name>
<sequence length="62" mass="7278">MKMSQFLLLSLSTIIAVYFMNISILSKDFLLAGIFAFIAFRNLHFAYKVTRFIRLVEKQTKK</sequence>
<gene>
    <name evidence="2" type="ORF">ERS132431_01541</name>
</gene>
<evidence type="ECO:0000313" key="2">
    <source>
        <dbReference type="EMBL" id="CYV45675.1"/>
    </source>
</evidence>
<organism evidence="2 3">
    <name type="scientific">Streptococcus suis</name>
    <dbReference type="NCBI Taxonomy" id="1307"/>
    <lineage>
        <taxon>Bacteria</taxon>
        <taxon>Bacillati</taxon>
        <taxon>Bacillota</taxon>
        <taxon>Bacilli</taxon>
        <taxon>Lactobacillales</taxon>
        <taxon>Streptococcaceae</taxon>
        <taxon>Streptococcus</taxon>
    </lineage>
</organism>
<keyword evidence="1" id="KW-1133">Transmembrane helix</keyword>
<dbReference type="Proteomes" id="UP000071533">
    <property type="component" value="Unassembled WGS sequence"/>
</dbReference>
<dbReference type="InterPro" id="IPR021690">
    <property type="entry name" value="DUF3272"/>
</dbReference>
<protein>
    <submittedName>
        <fullName evidence="2">Multidrug ABC transporter ATPase/permease</fullName>
    </submittedName>
</protein>
<dbReference type="EMBL" id="FIHS01000019">
    <property type="protein sequence ID" value="CYV45675.1"/>
    <property type="molecule type" value="Genomic_DNA"/>
</dbReference>
<dbReference type="AlphaFoldDB" id="A0A0Z8J1X3"/>